<dbReference type="AlphaFoldDB" id="A0A1M4SYS5"/>
<dbReference type="Pfam" id="PF16125">
    <property type="entry name" value="DUF4837"/>
    <property type="match status" value="1"/>
</dbReference>
<evidence type="ECO:0008006" key="3">
    <source>
        <dbReference type="Google" id="ProtNLM"/>
    </source>
</evidence>
<evidence type="ECO:0000313" key="2">
    <source>
        <dbReference type="Proteomes" id="UP000184041"/>
    </source>
</evidence>
<organism evidence="1 2">
    <name type="scientific">Fodinibius roseus</name>
    <dbReference type="NCBI Taxonomy" id="1194090"/>
    <lineage>
        <taxon>Bacteria</taxon>
        <taxon>Pseudomonadati</taxon>
        <taxon>Balneolota</taxon>
        <taxon>Balneolia</taxon>
        <taxon>Balneolales</taxon>
        <taxon>Balneolaceae</taxon>
        <taxon>Fodinibius</taxon>
    </lineage>
</organism>
<keyword evidence="2" id="KW-1185">Reference proteome</keyword>
<dbReference type="Proteomes" id="UP000184041">
    <property type="component" value="Unassembled WGS sequence"/>
</dbReference>
<dbReference type="PROSITE" id="PS51257">
    <property type="entry name" value="PROKAR_LIPOPROTEIN"/>
    <property type="match status" value="1"/>
</dbReference>
<dbReference type="OrthoDB" id="1115230at2"/>
<dbReference type="InterPro" id="IPR032286">
    <property type="entry name" value="DUF4837"/>
</dbReference>
<evidence type="ECO:0000313" key="1">
    <source>
        <dbReference type="EMBL" id="SHE37310.1"/>
    </source>
</evidence>
<protein>
    <recommendedName>
        <fullName evidence="3">DUF4837 domain-containing protein</fullName>
    </recommendedName>
</protein>
<reference evidence="1 2" key="1">
    <citation type="submission" date="2016-11" db="EMBL/GenBank/DDBJ databases">
        <authorList>
            <person name="Jaros S."/>
            <person name="Januszkiewicz K."/>
            <person name="Wedrychowicz H."/>
        </authorList>
    </citation>
    <scope>NUCLEOTIDE SEQUENCE [LARGE SCALE GENOMIC DNA]</scope>
    <source>
        <strain evidence="1 2">DSM 21986</strain>
    </source>
</reference>
<name>A0A1M4SYS5_9BACT</name>
<gene>
    <name evidence="1" type="ORF">SAMN05443144_101158</name>
</gene>
<sequence>MKVLLKITVLLIITAAWMGCEGDYRQEARGSYGEVVVVMDSTRWESQTAQAIRQTYGRHILTLPSGQSLYDLRFRDFNNDDQLAQLKRNKNLIIAAPIDDSTNTARWIRALLSDEVEAQVRNGKSFAFPMQNQWYKNQWTMILSAPGDSALAEQIRNSEQTLTGNLLRREFARWKEEIYGQGEQVALSDSLWSGHGWKIRIQHDWQLNIDTTYSEGGERQHFLTMRRPLPENDRWFWAWWKNDVEDISYLDDEWINAKRDSLTRQWIRGTRDSSYVTTEYGRPVETESFRMNGYLAYETLGTWRMTHDAMGGPFANLTVYDEQNDRLFLLEFGQFAPKYNKRRFVRQFRTMLRTFTADSTWQSGSGDGGQH</sequence>
<proteinExistence type="predicted"/>
<dbReference type="RefSeq" id="WP_073058908.1">
    <property type="nucleotide sequence ID" value="NZ_FQUS01000001.1"/>
</dbReference>
<accession>A0A1M4SYS5</accession>
<dbReference type="EMBL" id="FQUS01000001">
    <property type="protein sequence ID" value="SHE37310.1"/>
    <property type="molecule type" value="Genomic_DNA"/>
</dbReference>
<dbReference type="STRING" id="1194090.SAMN05443144_101158"/>